<evidence type="ECO:0000313" key="3">
    <source>
        <dbReference type="EMBL" id="KAK2609261.1"/>
    </source>
</evidence>
<dbReference type="InterPro" id="IPR046341">
    <property type="entry name" value="SET_dom_sf"/>
</dbReference>
<feature type="domain" description="SET" evidence="2">
    <location>
        <begin position="86"/>
        <end position="325"/>
    </location>
</feature>
<dbReference type="SUPFAM" id="SSF82199">
    <property type="entry name" value="SET domain"/>
    <property type="match status" value="1"/>
</dbReference>
<feature type="compositionally biased region" description="Polar residues" evidence="1">
    <location>
        <begin position="545"/>
        <end position="555"/>
    </location>
</feature>
<feature type="compositionally biased region" description="Polar residues" evidence="1">
    <location>
        <begin position="1"/>
        <end position="17"/>
    </location>
</feature>
<dbReference type="GO" id="GO:0016279">
    <property type="term" value="F:protein-lysine N-methyltransferase activity"/>
    <property type="evidence" value="ECO:0007669"/>
    <property type="project" value="TreeGrafter"/>
</dbReference>
<evidence type="ECO:0000256" key="1">
    <source>
        <dbReference type="SAM" id="MobiDB-lite"/>
    </source>
</evidence>
<comment type="caution">
    <text evidence="3">The sequence shown here is derived from an EMBL/GenBank/DDBJ whole genome shotgun (WGS) entry which is preliminary data.</text>
</comment>
<feature type="region of interest" description="Disordered" evidence="1">
    <location>
        <begin position="1"/>
        <end position="70"/>
    </location>
</feature>
<feature type="compositionally biased region" description="Basic and acidic residues" evidence="1">
    <location>
        <begin position="25"/>
        <end position="35"/>
    </location>
</feature>
<dbReference type="PANTHER" id="PTHR13271:SF76">
    <property type="entry name" value="SET DOMAIN-CONTAINING PROTEIN 8"/>
    <property type="match status" value="1"/>
</dbReference>
<evidence type="ECO:0000313" key="4">
    <source>
        <dbReference type="Proteomes" id="UP001251528"/>
    </source>
</evidence>
<dbReference type="GO" id="GO:0005634">
    <property type="term" value="C:nucleus"/>
    <property type="evidence" value="ECO:0007669"/>
    <property type="project" value="TreeGrafter"/>
</dbReference>
<dbReference type="PROSITE" id="PS50280">
    <property type="entry name" value="SET"/>
    <property type="match status" value="1"/>
</dbReference>
<sequence>MSIGGVSSTESGPTRNPNPLIRAHPASDRKTKPQDVKLTPSPTAADRSGATIDKSLDNPGPAPPESSCPLADAFPTWAHFNDVHFDQVKLQDVGDGKGIGLLAEADLQGGSDAAASTKCPTVLLRIPHDLVLSADAVDAYAKVDKNFRQLFEAAGRQSTRGDVMLYLISHLAQTRRPGGLTPTPWTEYIRFLPRSIPLPTMWADPERLLLKGTSLEAALKAKLAALDNEFDQLRERSEALPFWNSLWWAEETIAAHDWILADAWYRSRCLDLPRSGNALVSAVDMVNHSSEPSAYYEEDDQGNAVLLLRPAISVAAGEEVTISYGAAKPASEMLFSYGFIDLANAVYTMTLPLDPFPDDPLSRAKTHVFGGLPALTLSQTEAEGDAEETVVVKWHAPFVYLMCINEEDGLSFQLLQDTEGGRQLRLLWQGDDVTDQANNFESLIQSHALCQVFKLRVATVLHQTVEDQLAKINSGPPNSQLELLQEAGVLRPECVAAANALKSVESKVLQGALNVLDHEKATLLADDHVVAYLRSMEESPMGHSTEATSANSTNEVDFEYT</sequence>
<keyword evidence="4" id="KW-1185">Reference proteome</keyword>
<dbReference type="Gene3D" id="3.90.1410.10">
    <property type="entry name" value="set domain protein methyltransferase, domain 1"/>
    <property type="match status" value="1"/>
</dbReference>
<dbReference type="PANTHER" id="PTHR13271">
    <property type="entry name" value="UNCHARACTERIZED PUTATIVE METHYLTRANSFERASE"/>
    <property type="match status" value="1"/>
</dbReference>
<gene>
    <name evidence="3" type="ORF">QQS21_002196</name>
</gene>
<evidence type="ECO:0000259" key="2">
    <source>
        <dbReference type="PROSITE" id="PS50280"/>
    </source>
</evidence>
<dbReference type="CDD" id="cd10527">
    <property type="entry name" value="SET_LSMT"/>
    <property type="match status" value="1"/>
</dbReference>
<organism evidence="3 4">
    <name type="scientific">Conoideocrella luteorostrata</name>
    <dbReference type="NCBI Taxonomy" id="1105319"/>
    <lineage>
        <taxon>Eukaryota</taxon>
        <taxon>Fungi</taxon>
        <taxon>Dikarya</taxon>
        <taxon>Ascomycota</taxon>
        <taxon>Pezizomycotina</taxon>
        <taxon>Sordariomycetes</taxon>
        <taxon>Hypocreomycetidae</taxon>
        <taxon>Hypocreales</taxon>
        <taxon>Clavicipitaceae</taxon>
        <taxon>Conoideocrella</taxon>
    </lineage>
</organism>
<accession>A0AAJ0G326</accession>
<dbReference type="Proteomes" id="UP001251528">
    <property type="component" value="Unassembled WGS sequence"/>
</dbReference>
<protein>
    <recommendedName>
        <fullName evidence="2">SET domain-containing protein</fullName>
    </recommendedName>
</protein>
<dbReference type="InterPro" id="IPR050600">
    <property type="entry name" value="SETD3_SETD6_MTase"/>
</dbReference>
<dbReference type="AlphaFoldDB" id="A0AAJ0G326"/>
<proteinExistence type="predicted"/>
<feature type="region of interest" description="Disordered" evidence="1">
    <location>
        <begin position="537"/>
        <end position="561"/>
    </location>
</feature>
<dbReference type="InterPro" id="IPR001214">
    <property type="entry name" value="SET_dom"/>
</dbReference>
<name>A0AAJ0G326_9HYPO</name>
<reference evidence="3" key="1">
    <citation type="submission" date="2023-06" db="EMBL/GenBank/DDBJ databases">
        <title>Conoideocrella luteorostrata (Hypocreales: Clavicipitaceae), a potential biocontrol fungus for elongate hemlock scale in United States Christmas tree production areas.</title>
        <authorList>
            <person name="Barrett H."/>
            <person name="Lovett B."/>
            <person name="Macias A.M."/>
            <person name="Stajich J.E."/>
            <person name="Kasson M.T."/>
        </authorList>
    </citation>
    <scope>NUCLEOTIDE SEQUENCE</scope>
    <source>
        <strain evidence="3">ARSEF 14590</strain>
    </source>
</reference>
<dbReference type="EMBL" id="JASWJB010000025">
    <property type="protein sequence ID" value="KAK2609261.1"/>
    <property type="molecule type" value="Genomic_DNA"/>
</dbReference>